<dbReference type="PIRSF" id="PIRSF018249">
    <property type="entry name" value="MyrA_prd"/>
    <property type="match status" value="1"/>
</dbReference>
<dbReference type="SUPFAM" id="SSF53335">
    <property type="entry name" value="S-adenosyl-L-methionine-dependent methyltransferases"/>
    <property type="match status" value="1"/>
</dbReference>
<evidence type="ECO:0000256" key="1">
    <source>
        <dbReference type="PIRSR" id="PIRSR018249-1"/>
    </source>
</evidence>
<keyword evidence="1" id="KW-0479">Metal-binding</keyword>
<keyword evidence="2" id="KW-0949">S-adenosyl-L-methionine</keyword>
<dbReference type="PANTHER" id="PTHR43460">
    <property type="entry name" value="METHYLTRANSFERASE"/>
    <property type="match status" value="1"/>
</dbReference>
<feature type="binding site" evidence="2">
    <location>
        <position position="69"/>
    </location>
    <ligand>
        <name>S-adenosyl-L-methionine</name>
        <dbReference type="ChEBI" id="CHEBI:59789"/>
    </ligand>
</feature>
<organism evidence="5 6">
    <name type="scientific">Saccharophagus degradans (strain 2-40 / ATCC 43961 / DSM 17024)</name>
    <dbReference type="NCBI Taxonomy" id="203122"/>
    <lineage>
        <taxon>Bacteria</taxon>
        <taxon>Pseudomonadati</taxon>
        <taxon>Pseudomonadota</taxon>
        <taxon>Gammaproteobacteria</taxon>
        <taxon>Cellvibrionales</taxon>
        <taxon>Cellvibrionaceae</taxon>
        <taxon>Saccharophagus</taxon>
    </lineage>
</organism>
<dbReference type="HOGENOM" id="CLU_050931_0_0_6"/>
<dbReference type="RefSeq" id="WP_011467957.1">
    <property type="nucleotide sequence ID" value="NC_007912.1"/>
</dbReference>
<dbReference type="InterPro" id="IPR016718">
    <property type="entry name" value="rRNA_m1G-MeTrfase_A_prd"/>
</dbReference>
<keyword evidence="5" id="KW-0489">Methyltransferase</keyword>
<keyword evidence="6" id="KW-1185">Reference proteome</keyword>
<name>Q21KP2_SACD2</name>
<dbReference type="Pfam" id="PF21302">
    <property type="entry name" value="Zn_ribbon_RlmA"/>
    <property type="match status" value="1"/>
</dbReference>
<dbReference type="AlphaFoldDB" id="Q21KP2"/>
<dbReference type="GeneID" id="98613151"/>
<dbReference type="Proteomes" id="UP000001947">
    <property type="component" value="Chromosome"/>
</dbReference>
<dbReference type="GO" id="GO:0008757">
    <property type="term" value="F:S-adenosylmethionine-dependent methyltransferase activity"/>
    <property type="evidence" value="ECO:0007669"/>
    <property type="project" value="InterPro"/>
</dbReference>
<feature type="binding site" evidence="1">
    <location>
        <position position="23"/>
    </location>
    <ligand>
        <name>Zn(2+)</name>
        <dbReference type="ChEBI" id="CHEBI:29105"/>
    </ligand>
</feature>
<dbReference type="Pfam" id="PF08241">
    <property type="entry name" value="Methyltransf_11"/>
    <property type="match status" value="1"/>
</dbReference>
<dbReference type="PANTHER" id="PTHR43460:SF1">
    <property type="entry name" value="METHYLTRANSFERASE TYPE 11 DOMAIN-CONTAINING PROTEIN"/>
    <property type="match status" value="1"/>
</dbReference>
<evidence type="ECO:0000259" key="4">
    <source>
        <dbReference type="Pfam" id="PF21302"/>
    </source>
</evidence>
<proteinExistence type="predicted"/>
<dbReference type="CDD" id="cd02440">
    <property type="entry name" value="AdoMet_MTases"/>
    <property type="match status" value="1"/>
</dbReference>
<dbReference type="InterPro" id="IPR048647">
    <property type="entry name" value="RlmA_N"/>
</dbReference>
<keyword evidence="1" id="KW-0862">Zinc</keyword>
<dbReference type="KEGG" id="sde:Sde_1475"/>
<dbReference type="InterPro" id="IPR013216">
    <property type="entry name" value="Methyltransf_11"/>
</dbReference>
<gene>
    <name evidence="5" type="ordered locus">Sde_1475</name>
</gene>
<feature type="domain" description="Methyltransferase type 11" evidence="3">
    <location>
        <begin position="98"/>
        <end position="201"/>
    </location>
</feature>
<protein>
    <submittedName>
        <fullName evidence="5">rRNA (Guanine-N(1)-)-methyltransferase</fullName>
    </submittedName>
</protein>
<dbReference type="GO" id="GO:0046872">
    <property type="term" value="F:metal ion binding"/>
    <property type="evidence" value="ECO:0007669"/>
    <property type="project" value="UniProtKB-KW"/>
</dbReference>
<sequence>MSFICPNCSLPLTQEPNSKNLRCENNHSFDCARQGYYNLLLANQKASKEPGDTSEMLQARNRFLETGKYSFLVRAIGDVISKYLARAELENTAFTLFDCGCGEGYYTRELQKRYCSLPSEYYCIDIAKNGVKMAASQTKLAKQNIEIHTDANTALLSANFAVASSANLPVAGNIFDVFLSIFAPFNETEVARILKPGGIFIRVAPGPNHLFELKQQLYTTPQKHTAPDVPVGFKMLNEQCITNQVKFDNEAQFSDLLYMTPFAYKGMREAKQTLYLPNNNQITAEFFVQVLACE</sequence>
<evidence type="ECO:0000259" key="3">
    <source>
        <dbReference type="Pfam" id="PF08241"/>
    </source>
</evidence>
<reference evidence="5 6" key="1">
    <citation type="journal article" date="2008" name="PLoS Genet.">
        <title>Complete genome sequence of the complex carbohydrate-degrading marine bacterium, Saccharophagus degradans strain 2-40 T.</title>
        <authorList>
            <person name="Weiner R.M."/>
            <person name="Taylor L.E.II."/>
            <person name="Henrissat B."/>
            <person name="Hauser L."/>
            <person name="Land M."/>
            <person name="Coutinho P.M."/>
            <person name="Rancurel C."/>
            <person name="Saunders E.H."/>
            <person name="Longmire A.G."/>
            <person name="Zhang H."/>
            <person name="Bayer E.A."/>
            <person name="Gilbert H.J."/>
            <person name="Larimer F."/>
            <person name="Zhulin I.B."/>
            <person name="Ekborg N.A."/>
            <person name="Lamed R."/>
            <person name="Richardson P.M."/>
            <person name="Borovok I."/>
            <person name="Hutcheson S."/>
        </authorList>
    </citation>
    <scope>NUCLEOTIDE SEQUENCE [LARGE SCALE GENOMIC DNA]</scope>
    <source>
        <strain evidence="6">2-40 / ATCC 43961 / DSM 17024</strain>
    </source>
</reference>
<feature type="domain" description="23S rRNA (guanine(745)-N(1))-methyltransferase N-terminal" evidence="4">
    <location>
        <begin position="3"/>
        <end position="48"/>
    </location>
</feature>
<dbReference type="InterPro" id="IPR052939">
    <property type="entry name" value="23S_rRNA_MeTrnsfrase_RlmA"/>
</dbReference>
<dbReference type="STRING" id="203122.Sde_1475"/>
<evidence type="ECO:0000256" key="2">
    <source>
        <dbReference type="PIRSR" id="PIRSR018249-2"/>
    </source>
</evidence>
<evidence type="ECO:0000313" key="5">
    <source>
        <dbReference type="EMBL" id="ABD80737.1"/>
    </source>
</evidence>
<dbReference type="EMBL" id="CP000282">
    <property type="protein sequence ID" value="ABD80737.1"/>
    <property type="molecule type" value="Genomic_DNA"/>
</dbReference>
<accession>Q21KP2</accession>
<dbReference type="GO" id="GO:0032259">
    <property type="term" value="P:methylation"/>
    <property type="evidence" value="ECO:0007669"/>
    <property type="project" value="UniProtKB-KW"/>
</dbReference>
<dbReference type="eggNOG" id="COG2226">
    <property type="taxonomic scope" value="Bacteria"/>
</dbReference>
<feature type="binding site" evidence="1">
    <location>
        <position position="27"/>
    </location>
    <ligand>
        <name>Zn(2+)</name>
        <dbReference type="ChEBI" id="CHEBI:29105"/>
    </ligand>
</feature>
<feature type="binding site" evidence="2">
    <location>
        <position position="209"/>
    </location>
    <ligand>
        <name>S-adenosyl-L-methionine</name>
        <dbReference type="ChEBI" id="CHEBI:59789"/>
    </ligand>
</feature>
<evidence type="ECO:0000313" key="6">
    <source>
        <dbReference type="Proteomes" id="UP000001947"/>
    </source>
</evidence>
<dbReference type="OrthoDB" id="108476at2"/>
<dbReference type="Gene3D" id="3.40.50.150">
    <property type="entry name" value="Vaccinia Virus protein VP39"/>
    <property type="match status" value="1"/>
</dbReference>
<keyword evidence="5" id="KW-0808">Transferase</keyword>
<feature type="binding site" evidence="2">
    <location>
        <begin position="103"/>
        <end position="104"/>
    </location>
    <ligand>
        <name>S-adenosyl-L-methionine</name>
        <dbReference type="ChEBI" id="CHEBI:59789"/>
    </ligand>
</feature>
<dbReference type="InterPro" id="IPR029063">
    <property type="entry name" value="SAM-dependent_MTases_sf"/>
</dbReference>